<comment type="caution">
    <text evidence="1">The sequence shown here is derived from an EMBL/GenBank/DDBJ whole genome shotgun (WGS) entry which is preliminary data.</text>
</comment>
<evidence type="ECO:0000313" key="1">
    <source>
        <dbReference type="EMBL" id="MCA5006625.1"/>
    </source>
</evidence>
<evidence type="ECO:0000313" key="2">
    <source>
        <dbReference type="Proteomes" id="UP001165302"/>
    </source>
</evidence>
<keyword evidence="2" id="KW-1185">Reference proteome</keyword>
<evidence type="ECO:0008006" key="3">
    <source>
        <dbReference type="Google" id="ProtNLM"/>
    </source>
</evidence>
<sequence>MKNIITIFIMSVMTVFVTSCNKELHTPYDHPFFYIHVGQASQVNVQATRDETVEYKVYFSAKMQYDPITLKYDIIVGNGLQEGIDFELLSSSKELVFKPGYFEIPISILWKKNPIDISKDNSITIKLISNDKDITIGLPGPDKNQSELKIVKI</sequence>
<dbReference type="Proteomes" id="UP001165302">
    <property type="component" value="Unassembled WGS sequence"/>
</dbReference>
<name>A0ABS7ZCM4_9SPHI</name>
<protein>
    <recommendedName>
        <fullName evidence="3">DUF1735 domain-containing protein</fullName>
    </recommendedName>
</protein>
<gene>
    <name evidence="1" type="ORF">IPZ78_15905</name>
</gene>
<reference evidence="1" key="1">
    <citation type="submission" date="2020-10" db="EMBL/GenBank/DDBJ databases">
        <authorList>
            <person name="Lu T."/>
            <person name="Wang Q."/>
            <person name="Han X."/>
        </authorList>
    </citation>
    <scope>NUCLEOTIDE SEQUENCE</scope>
    <source>
        <strain evidence="1">WQ 366</strain>
    </source>
</reference>
<dbReference type="PROSITE" id="PS51257">
    <property type="entry name" value="PROKAR_LIPOPROTEIN"/>
    <property type="match status" value="1"/>
</dbReference>
<proteinExistence type="predicted"/>
<dbReference type="RefSeq" id="WP_225554984.1">
    <property type="nucleotide sequence ID" value="NZ_JADEYP010000039.1"/>
</dbReference>
<dbReference type="EMBL" id="JADEYP010000039">
    <property type="protein sequence ID" value="MCA5006625.1"/>
    <property type="molecule type" value="Genomic_DNA"/>
</dbReference>
<accession>A0ABS7ZCM4</accession>
<organism evidence="1 2">
    <name type="scientific">Sphingobacterium bovistauri</name>
    <dbReference type="NCBI Taxonomy" id="2781959"/>
    <lineage>
        <taxon>Bacteria</taxon>
        <taxon>Pseudomonadati</taxon>
        <taxon>Bacteroidota</taxon>
        <taxon>Sphingobacteriia</taxon>
        <taxon>Sphingobacteriales</taxon>
        <taxon>Sphingobacteriaceae</taxon>
        <taxon>Sphingobacterium</taxon>
    </lineage>
</organism>